<evidence type="ECO:0000256" key="4">
    <source>
        <dbReference type="SAM" id="SignalP"/>
    </source>
</evidence>
<dbReference type="PANTHER" id="PTHR10587:SF133">
    <property type="entry name" value="CHITIN DEACETYLASE 1-RELATED"/>
    <property type="match status" value="1"/>
</dbReference>
<feature type="signal peptide" evidence="4">
    <location>
        <begin position="1"/>
        <end position="22"/>
    </location>
</feature>
<evidence type="ECO:0000256" key="3">
    <source>
        <dbReference type="SAM" id="MobiDB-lite"/>
    </source>
</evidence>
<keyword evidence="4" id="KW-0732">Signal</keyword>
<dbReference type="PROSITE" id="PS51677">
    <property type="entry name" value="NODB"/>
    <property type="match status" value="1"/>
</dbReference>
<dbReference type="GO" id="GO:0005975">
    <property type="term" value="P:carbohydrate metabolic process"/>
    <property type="evidence" value="ECO:0007669"/>
    <property type="project" value="InterPro"/>
</dbReference>
<dbReference type="AlphaFoldDB" id="A0A6J4HYS9"/>
<dbReference type="GO" id="GO:0016020">
    <property type="term" value="C:membrane"/>
    <property type="evidence" value="ECO:0007669"/>
    <property type="project" value="TreeGrafter"/>
</dbReference>
<dbReference type="Pfam" id="PF01522">
    <property type="entry name" value="Polysacc_deac_1"/>
    <property type="match status" value="1"/>
</dbReference>
<evidence type="ECO:0000259" key="5">
    <source>
        <dbReference type="PROSITE" id="PS51677"/>
    </source>
</evidence>
<evidence type="ECO:0000256" key="2">
    <source>
        <dbReference type="ARBA" id="ARBA00022801"/>
    </source>
</evidence>
<dbReference type="EC" id="3.5.1.-" evidence="6"/>
<keyword evidence="1" id="KW-0479">Metal-binding</keyword>
<dbReference type="InterPro" id="IPR011330">
    <property type="entry name" value="Glyco_hydro/deAcase_b/a-brl"/>
</dbReference>
<protein>
    <submittedName>
        <fullName evidence="6">Peptidoglycan N-acetylglucosamine deacetylase</fullName>
        <ecNumber evidence="6">3.5.1.-</ecNumber>
    </submittedName>
</protein>
<dbReference type="InterPro" id="IPR050248">
    <property type="entry name" value="Polysacc_deacetylase_ArnD"/>
</dbReference>
<gene>
    <name evidence="6" type="ORF">AVDCRST_MAG42-1527</name>
</gene>
<evidence type="ECO:0000313" key="6">
    <source>
        <dbReference type="EMBL" id="CAA9237940.1"/>
    </source>
</evidence>
<reference evidence="6" key="1">
    <citation type="submission" date="2020-02" db="EMBL/GenBank/DDBJ databases">
        <authorList>
            <person name="Meier V. D."/>
        </authorList>
    </citation>
    <scope>NUCLEOTIDE SEQUENCE</scope>
    <source>
        <strain evidence="6">AVDCRST_MAG42</strain>
    </source>
</reference>
<organism evidence="6">
    <name type="scientific">uncultured Chthoniobacterales bacterium</name>
    <dbReference type="NCBI Taxonomy" id="1836801"/>
    <lineage>
        <taxon>Bacteria</taxon>
        <taxon>Pseudomonadati</taxon>
        <taxon>Verrucomicrobiota</taxon>
        <taxon>Spartobacteria</taxon>
        <taxon>Chthoniobacterales</taxon>
        <taxon>environmental samples</taxon>
    </lineage>
</organism>
<dbReference type="InterPro" id="IPR002509">
    <property type="entry name" value="NODB_dom"/>
</dbReference>
<accession>A0A6J4HYS9</accession>
<keyword evidence="2 6" id="KW-0378">Hydrolase</keyword>
<dbReference type="SUPFAM" id="SSF88713">
    <property type="entry name" value="Glycoside hydrolase/deacetylase"/>
    <property type="match status" value="1"/>
</dbReference>
<feature type="region of interest" description="Disordered" evidence="3">
    <location>
        <begin position="25"/>
        <end position="62"/>
    </location>
</feature>
<evidence type="ECO:0000256" key="1">
    <source>
        <dbReference type="ARBA" id="ARBA00022723"/>
    </source>
</evidence>
<name>A0A6J4HYS9_9BACT</name>
<feature type="compositionally biased region" description="Low complexity" evidence="3">
    <location>
        <begin position="33"/>
        <end position="62"/>
    </location>
</feature>
<feature type="region of interest" description="Disordered" evidence="3">
    <location>
        <begin position="263"/>
        <end position="335"/>
    </location>
</feature>
<dbReference type="EMBL" id="CADCTA010000060">
    <property type="protein sequence ID" value="CAA9237940.1"/>
    <property type="molecule type" value="Genomic_DNA"/>
</dbReference>
<dbReference type="Gene3D" id="3.20.20.370">
    <property type="entry name" value="Glycoside hydrolase/deacetylase"/>
    <property type="match status" value="1"/>
</dbReference>
<dbReference type="CDD" id="cd10917">
    <property type="entry name" value="CE4_NodB_like_6s_7s"/>
    <property type="match status" value="1"/>
</dbReference>
<feature type="chain" id="PRO_5026975749" evidence="4">
    <location>
        <begin position="23"/>
        <end position="335"/>
    </location>
</feature>
<dbReference type="GO" id="GO:0046872">
    <property type="term" value="F:metal ion binding"/>
    <property type="evidence" value="ECO:0007669"/>
    <property type="project" value="UniProtKB-KW"/>
</dbReference>
<dbReference type="GO" id="GO:0016810">
    <property type="term" value="F:hydrolase activity, acting on carbon-nitrogen (but not peptide) bonds"/>
    <property type="evidence" value="ECO:0007669"/>
    <property type="project" value="InterPro"/>
</dbReference>
<feature type="domain" description="NodB homology" evidence="5">
    <location>
        <begin position="75"/>
        <end position="253"/>
    </location>
</feature>
<proteinExistence type="predicted"/>
<dbReference type="PANTHER" id="PTHR10587">
    <property type="entry name" value="GLYCOSYL TRANSFERASE-RELATED"/>
    <property type="match status" value="1"/>
</dbReference>
<sequence length="335" mass="35618">MFRHRPLLLCGFTLIAFQIAAAQQAPPQPPPATQQQPPAGVAPQAAEPPRVAQPAAPQTPAGPQVTFNSVYVDQPYIAMTFDDGPHATLTPKLLDMLAARKLKATFFVIGQNAVEYPDIMKRIVREGHELANHSWSHPNLGKMGDDGVRTQLQKTDEAIEAAAGKRTTLMRPPYGSITPRQKQWMYETFGYKTIIWDVDPFDWRRPGPGVIRDRIVNQTQPGSIILAHDIHPGTIEAMPDTFDQLTAKGFKFATVSELLAMAKPGARPTATPKATATRAPGAASDPQPAATAAGTARPAASPASGTRPPTAPATAPRGNSSPAMPASGPAATPNG</sequence>